<dbReference type="AlphaFoldDB" id="A0A5R9JC27"/>
<name>A0A5R9JC27_9PROT</name>
<keyword evidence="3" id="KW-0645">Protease</keyword>
<sequence length="101" mass="11516">MPETVTTPRVLPEIKVERPRLYKVMLVNDDFTPRGFVVMVLKAEFKMAEEQANQVMTTAHQRGVCVVAVFTKDIAETKAANATDMARRKEYPLLFTTEPEE</sequence>
<accession>A0A5R9JC27</accession>
<dbReference type="GO" id="GO:0008233">
    <property type="term" value="F:peptidase activity"/>
    <property type="evidence" value="ECO:0007669"/>
    <property type="project" value="UniProtKB-KW"/>
</dbReference>
<dbReference type="InterPro" id="IPR003769">
    <property type="entry name" value="ClpS_core"/>
</dbReference>
<evidence type="ECO:0000313" key="4">
    <source>
        <dbReference type="Proteomes" id="UP000305654"/>
    </source>
</evidence>
<proteinExistence type="inferred from homology"/>
<organism evidence="3 4">
    <name type="scientific">Lichenicoccus roseus</name>
    <dbReference type="NCBI Taxonomy" id="2683649"/>
    <lineage>
        <taxon>Bacteria</taxon>
        <taxon>Pseudomonadati</taxon>
        <taxon>Pseudomonadota</taxon>
        <taxon>Alphaproteobacteria</taxon>
        <taxon>Acetobacterales</taxon>
        <taxon>Acetobacteraceae</taxon>
        <taxon>Lichenicoccus</taxon>
    </lineage>
</organism>
<evidence type="ECO:0000259" key="2">
    <source>
        <dbReference type="Pfam" id="PF02617"/>
    </source>
</evidence>
<keyword evidence="4" id="KW-1185">Reference proteome</keyword>
<evidence type="ECO:0000256" key="1">
    <source>
        <dbReference type="HAMAP-Rule" id="MF_00302"/>
    </source>
</evidence>
<dbReference type="Proteomes" id="UP000305654">
    <property type="component" value="Unassembled WGS sequence"/>
</dbReference>
<dbReference type="Gene3D" id="3.30.1390.10">
    <property type="match status" value="1"/>
</dbReference>
<dbReference type="RefSeq" id="WP_138325010.1">
    <property type="nucleotide sequence ID" value="NZ_VCDI01000002.1"/>
</dbReference>
<comment type="subunit">
    <text evidence="1">Binds to the N-terminal domain of the chaperone ClpA.</text>
</comment>
<dbReference type="OrthoDB" id="9796121at2"/>
<feature type="domain" description="Adaptor protein ClpS core" evidence="2">
    <location>
        <begin position="18"/>
        <end position="96"/>
    </location>
</feature>
<keyword evidence="3" id="KW-0378">Hydrolase</keyword>
<dbReference type="SUPFAM" id="SSF54736">
    <property type="entry name" value="ClpS-like"/>
    <property type="match status" value="1"/>
</dbReference>
<dbReference type="GO" id="GO:0030163">
    <property type="term" value="P:protein catabolic process"/>
    <property type="evidence" value="ECO:0007669"/>
    <property type="project" value="InterPro"/>
</dbReference>
<dbReference type="HAMAP" id="MF_00302">
    <property type="entry name" value="ClpS"/>
    <property type="match status" value="1"/>
</dbReference>
<dbReference type="Pfam" id="PF02617">
    <property type="entry name" value="ClpS"/>
    <property type="match status" value="1"/>
</dbReference>
<gene>
    <name evidence="1 3" type="primary">clpS</name>
    <name evidence="3" type="ORF">FE263_05650</name>
</gene>
<protein>
    <recommendedName>
        <fullName evidence="1">ATP-dependent Clp protease adapter protein ClpS</fullName>
    </recommendedName>
</protein>
<evidence type="ECO:0000313" key="3">
    <source>
        <dbReference type="EMBL" id="TLU72936.1"/>
    </source>
</evidence>
<comment type="caution">
    <text evidence="3">The sequence shown here is derived from an EMBL/GenBank/DDBJ whole genome shotgun (WGS) entry which is preliminary data.</text>
</comment>
<dbReference type="PANTHER" id="PTHR33473">
    <property type="entry name" value="ATP-DEPENDENT CLP PROTEASE ADAPTER PROTEIN CLPS1, CHLOROPLASTIC"/>
    <property type="match status" value="1"/>
</dbReference>
<reference evidence="3 4" key="1">
    <citation type="submission" date="2019-05" db="EMBL/GenBank/DDBJ databases">
        <authorList>
            <person name="Pankratov T."/>
            <person name="Grouzdev D."/>
        </authorList>
    </citation>
    <scope>NUCLEOTIDE SEQUENCE [LARGE SCALE GENOMIC DNA]</scope>
    <source>
        <strain evidence="3 4">KEBCLARHB70R</strain>
    </source>
</reference>
<comment type="function">
    <text evidence="1">Involved in the modulation of the specificity of the ClpAP-mediated ATP-dependent protein degradation.</text>
</comment>
<comment type="similarity">
    <text evidence="1">Belongs to the ClpS family.</text>
</comment>
<dbReference type="EMBL" id="VCDI01000002">
    <property type="protein sequence ID" value="TLU72936.1"/>
    <property type="molecule type" value="Genomic_DNA"/>
</dbReference>
<dbReference type="NCBIfam" id="NF009564">
    <property type="entry name" value="PRK13019.1-4"/>
    <property type="match status" value="1"/>
</dbReference>
<dbReference type="InterPro" id="IPR022935">
    <property type="entry name" value="ClpS"/>
</dbReference>
<dbReference type="InterPro" id="IPR014719">
    <property type="entry name" value="Ribosomal_bL12_C/ClpS-like"/>
</dbReference>
<dbReference type="FunFam" id="3.30.1390.10:FF:000002">
    <property type="entry name" value="ATP-dependent Clp protease adapter protein ClpS"/>
    <property type="match status" value="1"/>
</dbReference>
<dbReference type="PANTHER" id="PTHR33473:SF19">
    <property type="entry name" value="ATP-DEPENDENT CLP PROTEASE ADAPTER PROTEIN CLPS"/>
    <property type="match status" value="1"/>
</dbReference>
<dbReference type="GO" id="GO:0006508">
    <property type="term" value="P:proteolysis"/>
    <property type="evidence" value="ECO:0007669"/>
    <property type="project" value="UniProtKB-UniRule"/>
</dbReference>